<dbReference type="InParanoid" id="A0A3Q7IIJ4"/>
<dbReference type="AlphaFoldDB" id="A0A3Q7IIJ4"/>
<comment type="subunit">
    <text evidence="1">Homodimer.</text>
</comment>
<dbReference type="Gramene" id="Solyc10g055210.2.1">
    <property type="protein sequence ID" value="Solyc10g055210.2.1"/>
    <property type="gene ID" value="Solyc10g055210.2"/>
</dbReference>
<name>A0A3Q7IIJ4_SOLLC</name>
<sequence length="138" mass="15624">MYPAQGIVLRPKAVEKWSDELPHAKQKVTKFRFYFHDIVRGKNPTAVQIAQANMTVKSSTFFRYVATANDPLTAGPEPNSTLLGSADENEIDLHMTLKFVFTTGDTQGIATAKTYWFNRDAIVEYNVIVLHNDNRRFG</sequence>
<dbReference type="PaxDb" id="4081-Solyc10g055210.1.1"/>
<evidence type="ECO:0000256" key="1">
    <source>
        <dbReference type="RuleBase" id="RU363099"/>
    </source>
</evidence>
<keyword evidence="1" id="KW-0052">Apoplast</keyword>
<dbReference type="EnsemblPlants" id="Solyc10g055210.2.1">
    <property type="protein sequence ID" value="Solyc10g055210.2.1"/>
    <property type="gene ID" value="Solyc10g055210.2"/>
</dbReference>
<dbReference type="Pfam" id="PF03018">
    <property type="entry name" value="Dirigent"/>
    <property type="match status" value="1"/>
</dbReference>
<comment type="subcellular location">
    <subcellularLocation>
        <location evidence="1">Secreted</location>
        <location evidence="1">Extracellular space</location>
        <location evidence="1">Apoplast</location>
    </subcellularLocation>
</comment>
<protein>
    <recommendedName>
        <fullName evidence="1">Dirigent protein</fullName>
    </recommendedName>
</protein>
<accession>A0A3Q7IIJ4</accession>
<dbReference type="STRING" id="4081.A0A3Q7IIJ4"/>
<comment type="function">
    <text evidence="1">Dirigent proteins impart stereoselectivity on the phenoxy radical-coupling reaction, yielding optically active lignans from two molecules of coniferyl alcohol in the biosynthesis of lignans, flavonolignans, and alkaloids and thus plays a central role in plant secondary metabolism.</text>
</comment>
<dbReference type="GO" id="GO:0048046">
    <property type="term" value="C:apoplast"/>
    <property type="evidence" value="ECO:0007669"/>
    <property type="project" value="UniProtKB-SubCell"/>
</dbReference>
<dbReference type="InterPro" id="IPR004265">
    <property type="entry name" value="Dirigent"/>
</dbReference>
<evidence type="ECO:0000313" key="3">
    <source>
        <dbReference type="Proteomes" id="UP000004994"/>
    </source>
</evidence>
<evidence type="ECO:0000313" key="2">
    <source>
        <dbReference type="EnsemblPlants" id="Solyc10g055210.2.1"/>
    </source>
</evidence>
<keyword evidence="1" id="KW-0964">Secreted</keyword>
<reference evidence="2" key="1">
    <citation type="journal article" date="2012" name="Nature">
        <title>The tomato genome sequence provides insights into fleshy fruit evolution.</title>
        <authorList>
            <consortium name="Tomato Genome Consortium"/>
        </authorList>
    </citation>
    <scope>NUCLEOTIDE SEQUENCE [LARGE SCALE GENOMIC DNA]</scope>
    <source>
        <strain evidence="2">cv. Heinz 1706</strain>
    </source>
</reference>
<proteinExistence type="inferred from homology"/>
<comment type="similarity">
    <text evidence="1">Belongs to the plant dirigent protein family.</text>
</comment>
<reference evidence="2" key="2">
    <citation type="submission" date="2019-01" db="UniProtKB">
        <authorList>
            <consortium name="EnsemblPlants"/>
        </authorList>
    </citation>
    <scope>IDENTIFICATION</scope>
    <source>
        <strain evidence="2">cv. Heinz 1706</strain>
    </source>
</reference>
<organism evidence="2">
    <name type="scientific">Solanum lycopersicum</name>
    <name type="common">Tomato</name>
    <name type="synonym">Lycopersicon esculentum</name>
    <dbReference type="NCBI Taxonomy" id="4081"/>
    <lineage>
        <taxon>Eukaryota</taxon>
        <taxon>Viridiplantae</taxon>
        <taxon>Streptophyta</taxon>
        <taxon>Embryophyta</taxon>
        <taxon>Tracheophyta</taxon>
        <taxon>Spermatophyta</taxon>
        <taxon>Magnoliopsida</taxon>
        <taxon>eudicotyledons</taxon>
        <taxon>Gunneridae</taxon>
        <taxon>Pentapetalae</taxon>
        <taxon>asterids</taxon>
        <taxon>lamiids</taxon>
        <taxon>Solanales</taxon>
        <taxon>Solanaceae</taxon>
        <taxon>Solanoideae</taxon>
        <taxon>Solaneae</taxon>
        <taxon>Solanum</taxon>
        <taxon>Solanum subgen. Lycopersicon</taxon>
    </lineage>
</organism>
<dbReference type="PANTHER" id="PTHR21495">
    <property type="entry name" value="NUCLEOPORIN-RELATED"/>
    <property type="match status" value="1"/>
</dbReference>
<dbReference type="Proteomes" id="UP000004994">
    <property type="component" value="Chromosome 10"/>
</dbReference>
<keyword evidence="3" id="KW-1185">Reference proteome</keyword>